<comment type="caution">
    <text evidence="3">The sequence shown here is derived from an EMBL/GenBank/DDBJ whole genome shotgun (WGS) entry which is preliminary data.</text>
</comment>
<dbReference type="InterPro" id="IPR008807">
    <property type="entry name" value="ROS_MUCR"/>
</dbReference>
<organism evidence="3 4">
    <name type="scientific">Alsobacter metallidurans</name>
    <dbReference type="NCBI Taxonomy" id="340221"/>
    <lineage>
        <taxon>Bacteria</taxon>
        <taxon>Pseudomonadati</taxon>
        <taxon>Pseudomonadota</taxon>
        <taxon>Alphaproteobacteria</taxon>
        <taxon>Hyphomicrobiales</taxon>
        <taxon>Alsobacteraceae</taxon>
        <taxon>Alsobacter</taxon>
    </lineage>
</organism>
<feature type="compositionally biased region" description="Basic residues" evidence="2">
    <location>
        <begin position="142"/>
        <end position="151"/>
    </location>
</feature>
<evidence type="ECO:0000256" key="2">
    <source>
        <dbReference type="SAM" id="MobiDB-lite"/>
    </source>
</evidence>
<evidence type="ECO:0000313" key="3">
    <source>
        <dbReference type="EMBL" id="GGH10601.1"/>
    </source>
</evidence>
<evidence type="ECO:0000256" key="1">
    <source>
        <dbReference type="ARBA" id="ARBA00007031"/>
    </source>
</evidence>
<dbReference type="Pfam" id="PF05443">
    <property type="entry name" value="ROS_MUCR"/>
    <property type="match status" value="1"/>
</dbReference>
<dbReference type="EMBL" id="BMES01000001">
    <property type="protein sequence ID" value="GGH10601.1"/>
    <property type="molecule type" value="Genomic_DNA"/>
</dbReference>
<evidence type="ECO:0000313" key="4">
    <source>
        <dbReference type="Proteomes" id="UP000603912"/>
    </source>
</evidence>
<gene>
    <name evidence="3" type="ORF">GCM10007036_07230</name>
</gene>
<dbReference type="InterPro" id="IPR041920">
    <property type="entry name" value="ROS/MUCR_sf"/>
</dbReference>
<accession>A0A917MFS1</accession>
<dbReference type="Proteomes" id="UP000603912">
    <property type="component" value="Unassembled WGS sequence"/>
</dbReference>
<dbReference type="GO" id="GO:0008270">
    <property type="term" value="F:zinc ion binding"/>
    <property type="evidence" value="ECO:0007669"/>
    <property type="project" value="InterPro"/>
</dbReference>
<name>A0A917MFS1_9HYPH</name>
<reference evidence="3" key="2">
    <citation type="submission" date="2020-09" db="EMBL/GenBank/DDBJ databases">
        <authorList>
            <person name="Sun Q."/>
            <person name="Zhou Y."/>
        </authorList>
    </citation>
    <scope>NUCLEOTIDE SEQUENCE</scope>
    <source>
        <strain evidence="3">CGMCC 1.12214</strain>
    </source>
</reference>
<sequence length="151" mass="16281">MTENADYALDLVADIVSAYVSNNSLSAAELPALIASVHGALNQVTTGKVEEPAVELKPAVSVKKSITPDAIICLEDGKSFKSLKRHLATKYGMTPDDYRARWGLPKDYPMVAPNYAAARSALAKTMGLGQGRRKPEPEPVKTRKTRKLANA</sequence>
<reference evidence="3" key="1">
    <citation type="journal article" date="2014" name="Int. J. Syst. Evol. Microbiol.">
        <title>Complete genome sequence of Corynebacterium casei LMG S-19264T (=DSM 44701T), isolated from a smear-ripened cheese.</title>
        <authorList>
            <consortium name="US DOE Joint Genome Institute (JGI-PGF)"/>
            <person name="Walter F."/>
            <person name="Albersmeier A."/>
            <person name="Kalinowski J."/>
            <person name="Ruckert C."/>
        </authorList>
    </citation>
    <scope>NUCLEOTIDE SEQUENCE</scope>
    <source>
        <strain evidence="3">CGMCC 1.12214</strain>
    </source>
</reference>
<proteinExistence type="inferred from homology"/>
<keyword evidence="4" id="KW-1185">Reference proteome</keyword>
<dbReference type="RefSeq" id="WP_188516348.1">
    <property type="nucleotide sequence ID" value="NZ_BMES01000001.1"/>
</dbReference>
<dbReference type="GO" id="GO:0006355">
    <property type="term" value="P:regulation of DNA-templated transcription"/>
    <property type="evidence" value="ECO:0007669"/>
    <property type="project" value="InterPro"/>
</dbReference>
<dbReference type="Gene3D" id="1.10.10.1550">
    <property type="entry name" value="ROS/MUCR transcriptional regulator protein"/>
    <property type="match status" value="1"/>
</dbReference>
<protein>
    <submittedName>
        <fullName evidence="3">MucR family transcriptional regulator</fullName>
    </submittedName>
</protein>
<dbReference type="AlphaFoldDB" id="A0A917MFS1"/>
<dbReference type="GO" id="GO:0003677">
    <property type="term" value="F:DNA binding"/>
    <property type="evidence" value="ECO:0007669"/>
    <property type="project" value="InterPro"/>
</dbReference>
<comment type="similarity">
    <text evidence="1">Belongs to the ros/MucR family.</text>
</comment>
<feature type="region of interest" description="Disordered" evidence="2">
    <location>
        <begin position="126"/>
        <end position="151"/>
    </location>
</feature>